<evidence type="ECO:0000256" key="1">
    <source>
        <dbReference type="SAM" id="Coils"/>
    </source>
</evidence>
<evidence type="ECO:0000313" key="4">
    <source>
        <dbReference type="Proteomes" id="UP000256491"/>
    </source>
</evidence>
<dbReference type="Gene3D" id="1.10.260.40">
    <property type="entry name" value="lambda repressor-like DNA-binding domains"/>
    <property type="match status" value="1"/>
</dbReference>
<dbReference type="Proteomes" id="UP000256491">
    <property type="component" value="Unassembled WGS sequence"/>
</dbReference>
<dbReference type="InterPro" id="IPR010982">
    <property type="entry name" value="Lambda_DNA-bd_dom_sf"/>
</dbReference>
<feature type="coiled-coil region" evidence="1">
    <location>
        <begin position="85"/>
        <end position="112"/>
    </location>
</feature>
<comment type="caution">
    <text evidence="3">The sequence shown here is derived from an EMBL/GenBank/DDBJ whole genome shotgun (WGS) entry which is preliminary data.</text>
</comment>
<dbReference type="SMART" id="SM00530">
    <property type="entry name" value="HTH_XRE"/>
    <property type="match status" value="1"/>
</dbReference>
<evidence type="ECO:0000313" key="3">
    <source>
        <dbReference type="EMBL" id="REC70970.1"/>
    </source>
</evidence>
<dbReference type="PROSITE" id="PS50943">
    <property type="entry name" value="HTH_CROC1"/>
    <property type="match status" value="1"/>
</dbReference>
<reference evidence="3 4" key="1">
    <citation type="journal article" date="2010" name="Syst. Appl. Microbiol.">
        <title>Four new species of Chryseobacterium from the rhizosphere of coastal sand dune plants, Chryseobacterium elymi sp. nov., Chryseobacterium hagamense sp. nov., Chryseobacterium lathyri sp. nov. and Chryseobacterium rhizosphaerae sp. nov.</title>
        <authorList>
            <person name="Cho S.H."/>
            <person name="Lee K.S."/>
            <person name="Shin D.S."/>
            <person name="Han J.H."/>
            <person name="Park K.S."/>
            <person name="Lee C.H."/>
            <person name="Park K.H."/>
            <person name="Kim S.B."/>
        </authorList>
    </citation>
    <scope>NUCLEOTIDE SEQUENCE [LARGE SCALE GENOMIC DNA]</scope>
    <source>
        <strain evidence="3 4">KCTC 22548</strain>
    </source>
</reference>
<proteinExistence type="predicted"/>
<dbReference type="RefSeq" id="WP_115920773.1">
    <property type="nucleotide sequence ID" value="NZ_BJYH01000063.1"/>
</dbReference>
<sequence>MAPTKLEIVRKQKNVTQKELADILPTDVSNYSRKERGLVKIYDSEWEKLAAALGVCVEDIKEVRDHKGNFISVSKKRSLRKDLIIEKLQKYIILLEKQNQELKEEIKHLLTKDINSI</sequence>
<feature type="domain" description="HTH cro/C1-type" evidence="2">
    <location>
        <begin position="6"/>
        <end position="60"/>
    </location>
</feature>
<organism evidence="3 4">
    <name type="scientific">Chryseobacterium rhizosphaerae</name>
    <dbReference type="NCBI Taxonomy" id="395937"/>
    <lineage>
        <taxon>Bacteria</taxon>
        <taxon>Pseudomonadati</taxon>
        <taxon>Bacteroidota</taxon>
        <taxon>Flavobacteriia</taxon>
        <taxon>Flavobacteriales</taxon>
        <taxon>Weeksellaceae</taxon>
        <taxon>Chryseobacterium group</taxon>
        <taxon>Chryseobacterium</taxon>
    </lineage>
</organism>
<evidence type="ECO:0000259" key="2">
    <source>
        <dbReference type="PROSITE" id="PS50943"/>
    </source>
</evidence>
<keyword evidence="1" id="KW-0175">Coiled coil</keyword>
<dbReference type="Pfam" id="PF01381">
    <property type="entry name" value="HTH_3"/>
    <property type="match status" value="1"/>
</dbReference>
<dbReference type="EMBL" id="QNUF01000037">
    <property type="protein sequence ID" value="REC70970.1"/>
    <property type="molecule type" value="Genomic_DNA"/>
</dbReference>
<dbReference type="InterPro" id="IPR001387">
    <property type="entry name" value="Cro/C1-type_HTH"/>
</dbReference>
<keyword evidence="4" id="KW-1185">Reference proteome</keyword>
<accession>A0ABX9IEK5</accession>
<dbReference type="SUPFAM" id="SSF47413">
    <property type="entry name" value="lambda repressor-like DNA-binding domains"/>
    <property type="match status" value="1"/>
</dbReference>
<gene>
    <name evidence="3" type="ORF">DRF57_21490</name>
</gene>
<name>A0ABX9IEK5_9FLAO</name>
<dbReference type="CDD" id="cd00093">
    <property type="entry name" value="HTH_XRE"/>
    <property type="match status" value="1"/>
</dbReference>
<protein>
    <submittedName>
        <fullName evidence="3">Transcriptional regulator</fullName>
    </submittedName>
</protein>